<gene>
    <name evidence="2" type="ORF">F0P93_02005</name>
</gene>
<comment type="caution">
    <text evidence="2">The sequence shown here is derived from an EMBL/GenBank/DDBJ whole genome shotgun (WGS) entry which is preliminary data.</text>
</comment>
<keyword evidence="3" id="KW-1185">Reference proteome</keyword>
<accession>A0A5N1JKZ9</accession>
<dbReference type="AlphaFoldDB" id="A0A5N1JKZ9"/>
<name>A0A5N1JKZ9_9BACT</name>
<evidence type="ECO:0000313" key="2">
    <source>
        <dbReference type="EMBL" id="KAA9356548.1"/>
    </source>
</evidence>
<proteinExistence type="predicted"/>
<sequence length="71" mass="8597">MRKIFKARSRDDILSYDKMYWWSKTPEERLQAALKLFQHAKEIYRSNPANPPLANGNRIHKSNTPIERRRR</sequence>
<dbReference type="EMBL" id="VTWS01000001">
    <property type="protein sequence ID" value="KAA9356548.1"/>
    <property type="molecule type" value="Genomic_DNA"/>
</dbReference>
<dbReference type="Proteomes" id="UP000326344">
    <property type="component" value="Unassembled WGS sequence"/>
</dbReference>
<feature type="region of interest" description="Disordered" evidence="1">
    <location>
        <begin position="47"/>
        <end position="71"/>
    </location>
</feature>
<protein>
    <submittedName>
        <fullName evidence="2">Uncharacterized protein</fullName>
    </submittedName>
</protein>
<evidence type="ECO:0000313" key="3">
    <source>
        <dbReference type="Proteomes" id="UP000326344"/>
    </source>
</evidence>
<organism evidence="2 3">
    <name type="scientific">Larkinella humicola</name>
    <dbReference type="NCBI Taxonomy" id="2607654"/>
    <lineage>
        <taxon>Bacteria</taxon>
        <taxon>Pseudomonadati</taxon>
        <taxon>Bacteroidota</taxon>
        <taxon>Cytophagia</taxon>
        <taxon>Cytophagales</taxon>
        <taxon>Spirosomataceae</taxon>
        <taxon>Larkinella</taxon>
    </lineage>
</organism>
<evidence type="ECO:0000256" key="1">
    <source>
        <dbReference type="SAM" id="MobiDB-lite"/>
    </source>
</evidence>
<reference evidence="2 3" key="1">
    <citation type="submission" date="2019-09" db="EMBL/GenBank/DDBJ databases">
        <title>Genome Sequence of Larkinella sp MA1.</title>
        <authorList>
            <person name="Srinivasan S."/>
        </authorList>
    </citation>
    <scope>NUCLEOTIDE SEQUENCE [LARGE SCALE GENOMIC DNA]</scope>
    <source>
        <strain evidence="2 3">MA1</strain>
    </source>
</reference>